<reference evidence="3" key="1">
    <citation type="submission" date="2015-04" db="UniProtKB">
        <authorList>
            <consortium name="EnsemblPlants"/>
        </authorList>
    </citation>
    <scope>IDENTIFICATION</scope>
</reference>
<reference evidence="3" key="2">
    <citation type="submission" date="2018-05" db="EMBL/GenBank/DDBJ databases">
        <title>OpunRS2 (Oryza punctata Reference Sequence Version 2).</title>
        <authorList>
            <person name="Zhang J."/>
            <person name="Kudrna D."/>
            <person name="Lee S."/>
            <person name="Talag J."/>
            <person name="Welchert J."/>
            <person name="Wing R.A."/>
        </authorList>
    </citation>
    <scope>NUCLEOTIDE SEQUENCE [LARGE SCALE GENOMIC DNA]</scope>
</reference>
<keyword evidence="2" id="KW-0539">Nucleus</keyword>
<sequence>MEQAGGVADQWRGEVEATLLATPAAAAWPHLASFCSIHRYVPGVDTCERVAGEDGRPGCVRYLTTYGATGEVALWAREELLELDDTARRIQYSMLDNNMGFGRYVATLRLLEIDGDGEEGACKISWAYDCEPVRGMNEEGIVGFVTNCVKSIANKIEEAVRAASPSGV</sequence>
<evidence type="ECO:0000256" key="1">
    <source>
        <dbReference type="ARBA" id="ARBA00004123"/>
    </source>
</evidence>
<dbReference type="Gramene" id="OPUNC01G27680.1">
    <property type="protein sequence ID" value="OPUNC01G27680.1"/>
    <property type="gene ID" value="OPUNC01G27680"/>
</dbReference>
<organism evidence="3">
    <name type="scientific">Oryza punctata</name>
    <name type="common">Red rice</name>
    <dbReference type="NCBI Taxonomy" id="4537"/>
    <lineage>
        <taxon>Eukaryota</taxon>
        <taxon>Viridiplantae</taxon>
        <taxon>Streptophyta</taxon>
        <taxon>Embryophyta</taxon>
        <taxon>Tracheophyta</taxon>
        <taxon>Spermatophyta</taxon>
        <taxon>Magnoliopsida</taxon>
        <taxon>Liliopsida</taxon>
        <taxon>Poales</taxon>
        <taxon>Poaceae</taxon>
        <taxon>BOP clade</taxon>
        <taxon>Oryzoideae</taxon>
        <taxon>Oryzeae</taxon>
        <taxon>Oryzinae</taxon>
        <taxon>Oryza</taxon>
    </lineage>
</organism>
<evidence type="ECO:0008006" key="5">
    <source>
        <dbReference type="Google" id="ProtNLM"/>
    </source>
</evidence>
<dbReference type="InterPro" id="IPR023393">
    <property type="entry name" value="START-like_dom_sf"/>
</dbReference>
<dbReference type="CDD" id="cd07821">
    <property type="entry name" value="PYR_PYL_RCAR_like"/>
    <property type="match status" value="1"/>
</dbReference>
<dbReference type="SUPFAM" id="SSF55961">
    <property type="entry name" value="Bet v1-like"/>
    <property type="match status" value="1"/>
</dbReference>
<dbReference type="OMA" id="PAGCEIE"/>
<dbReference type="InterPro" id="IPR019587">
    <property type="entry name" value="Polyketide_cyclase/dehydratase"/>
</dbReference>
<comment type="subcellular location">
    <subcellularLocation>
        <location evidence="1">Nucleus</location>
    </subcellularLocation>
</comment>
<evidence type="ECO:0000313" key="4">
    <source>
        <dbReference type="Proteomes" id="UP000026962"/>
    </source>
</evidence>
<dbReference type="Pfam" id="PF10604">
    <property type="entry name" value="Polyketide_cyc2"/>
    <property type="match status" value="1"/>
</dbReference>
<dbReference type="Gene3D" id="3.30.530.20">
    <property type="match status" value="1"/>
</dbReference>
<dbReference type="eggNOG" id="ENOG502S1EM">
    <property type="taxonomic scope" value="Eukaryota"/>
</dbReference>
<evidence type="ECO:0000256" key="2">
    <source>
        <dbReference type="ARBA" id="ARBA00023242"/>
    </source>
</evidence>
<dbReference type="InterPro" id="IPR053249">
    <property type="entry name" value="LFS"/>
</dbReference>
<dbReference type="PANTHER" id="PTHR33789">
    <property type="entry name" value="LACHRYMATORY-FACTOR SYNTHASE"/>
    <property type="match status" value="1"/>
</dbReference>
<proteinExistence type="predicted"/>
<dbReference type="EnsemblPlants" id="OPUNC01G27680.1">
    <property type="protein sequence ID" value="OPUNC01G27680.1"/>
    <property type="gene ID" value="OPUNC01G27680"/>
</dbReference>
<keyword evidence="4" id="KW-1185">Reference proteome</keyword>
<dbReference type="HOGENOM" id="CLU_101964_0_1_1"/>
<dbReference type="STRING" id="4537.A0A0E0JMX5"/>
<dbReference type="PANTHER" id="PTHR33789:SF9">
    <property type="entry name" value="OS01G0199300 PROTEIN"/>
    <property type="match status" value="1"/>
</dbReference>
<dbReference type="Proteomes" id="UP000026962">
    <property type="component" value="Chromosome 1"/>
</dbReference>
<dbReference type="AlphaFoldDB" id="A0A0E0JMX5"/>
<protein>
    <recommendedName>
        <fullName evidence="5">Bet v I/Major latex protein domain-containing protein</fullName>
    </recommendedName>
</protein>
<dbReference type="GO" id="GO:0005634">
    <property type="term" value="C:nucleus"/>
    <property type="evidence" value="ECO:0007669"/>
    <property type="project" value="UniProtKB-SubCell"/>
</dbReference>
<accession>A0A0E0JMX5</accession>
<evidence type="ECO:0000313" key="3">
    <source>
        <dbReference type="EnsemblPlants" id="OPUNC01G27680.1"/>
    </source>
</evidence>
<name>A0A0E0JMX5_ORYPU</name>